<dbReference type="AlphaFoldDB" id="D0MFU6"/>
<dbReference type="InterPro" id="IPR020846">
    <property type="entry name" value="MFS_dom"/>
</dbReference>
<feature type="domain" description="Major facilitator superfamily (MFS) profile" evidence="7">
    <location>
        <begin position="9"/>
        <end position="392"/>
    </location>
</feature>
<dbReference type="Proteomes" id="UP000002221">
    <property type="component" value="Chromosome"/>
</dbReference>
<name>D0MFU6_RHOM4</name>
<keyword evidence="4 6" id="KW-1133">Transmembrane helix</keyword>
<dbReference type="KEGG" id="rmr:Rmar_2559"/>
<dbReference type="STRING" id="518766.Rmar_2559"/>
<dbReference type="eggNOG" id="COG2814">
    <property type="taxonomic scope" value="Bacteria"/>
</dbReference>
<evidence type="ECO:0000313" key="9">
    <source>
        <dbReference type="Proteomes" id="UP000002221"/>
    </source>
</evidence>
<evidence type="ECO:0000256" key="2">
    <source>
        <dbReference type="ARBA" id="ARBA00022475"/>
    </source>
</evidence>
<dbReference type="SUPFAM" id="SSF103473">
    <property type="entry name" value="MFS general substrate transporter"/>
    <property type="match status" value="1"/>
</dbReference>
<feature type="transmembrane region" description="Helical" evidence="6">
    <location>
        <begin position="74"/>
        <end position="94"/>
    </location>
</feature>
<dbReference type="GO" id="GO:0005886">
    <property type="term" value="C:plasma membrane"/>
    <property type="evidence" value="ECO:0007669"/>
    <property type="project" value="UniProtKB-SubCell"/>
</dbReference>
<dbReference type="Gene3D" id="1.20.1250.20">
    <property type="entry name" value="MFS general substrate transporter like domains"/>
    <property type="match status" value="2"/>
</dbReference>
<evidence type="ECO:0000256" key="4">
    <source>
        <dbReference type="ARBA" id="ARBA00022989"/>
    </source>
</evidence>
<feature type="transmembrane region" description="Helical" evidence="6">
    <location>
        <begin position="250"/>
        <end position="267"/>
    </location>
</feature>
<feature type="transmembrane region" description="Helical" evidence="6">
    <location>
        <begin position="46"/>
        <end position="67"/>
    </location>
</feature>
<reference evidence="8 9" key="1">
    <citation type="journal article" date="2009" name="Stand. Genomic Sci.">
        <title>Complete genome sequence of Rhodothermus marinus type strain (R-10).</title>
        <authorList>
            <person name="Nolan M."/>
            <person name="Tindall B.J."/>
            <person name="Pomrenke H."/>
            <person name="Lapidus A."/>
            <person name="Copeland A."/>
            <person name="Glavina Del Rio T."/>
            <person name="Lucas S."/>
            <person name="Chen F."/>
            <person name="Tice H."/>
            <person name="Cheng J.F."/>
            <person name="Saunders E."/>
            <person name="Han C."/>
            <person name="Bruce D."/>
            <person name="Goodwin L."/>
            <person name="Chain P."/>
            <person name="Pitluck S."/>
            <person name="Ovchinikova G."/>
            <person name="Pati A."/>
            <person name="Ivanova N."/>
            <person name="Mavromatis K."/>
            <person name="Chen A."/>
            <person name="Palaniappan K."/>
            <person name="Land M."/>
            <person name="Hauser L."/>
            <person name="Chang Y.J."/>
            <person name="Jeffries C.D."/>
            <person name="Brettin T."/>
            <person name="Goker M."/>
            <person name="Bristow J."/>
            <person name="Eisen J.A."/>
            <person name="Markowitz V."/>
            <person name="Hugenholtz P."/>
            <person name="Kyrpides N.C."/>
            <person name="Klenk H.P."/>
            <person name="Detter J.C."/>
        </authorList>
    </citation>
    <scope>NUCLEOTIDE SEQUENCE [LARGE SCALE GENOMIC DNA]</scope>
    <source>
        <strain evidence="9">ATCC 43812 / DSM 4252 / R-10</strain>
    </source>
</reference>
<feature type="transmembrane region" description="Helical" evidence="6">
    <location>
        <begin position="366"/>
        <end position="388"/>
    </location>
</feature>
<evidence type="ECO:0000313" key="8">
    <source>
        <dbReference type="EMBL" id="ACY49435.1"/>
    </source>
</evidence>
<organism evidence="8 9">
    <name type="scientific">Rhodothermus marinus (strain ATCC 43812 / DSM 4252 / R-10)</name>
    <name type="common">Rhodothermus obamensis</name>
    <dbReference type="NCBI Taxonomy" id="518766"/>
    <lineage>
        <taxon>Bacteria</taxon>
        <taxon>Pseudomonadati</taxon>
        <taxon>Rhodothermota</taxon>
        <taxon>Rhodothermia</taxon>
        <taxon>Rhodothermales</taxon>
        <taxon>Rhodothermaceae</taxon>
        <taxon>Rhodothermus</taxon>
    </lineage>
</organism>
<sequence length="400" mass="42429">MAARSEWRILLALWLMVFSASSQVVIMAPILPRIGATLGIGELEQGSLITAYAVMLSVMALVAGPVSDRLGRRLILLVGSGAMTGALLLHGVAYSFAALLAVRALAGAAGGLLSGAAVSYVGDYFPYERRGWANGWVMSGVAFGQIVGIPAGTLLAGLADFRWPFLAFGLTMALATLLIWRYVPQPPGVRSELPLSLRNVLRRYYELLRRPTTSRSPLVYFLMFFSIGLFLIYLPTWLEHTQGFRTEEMALLFLIGGLANVVAGPLAGRLSDRIGRKPLIVGATLGLAVLMAGAPLLMQSDLTIYTLFALAMALVGMRMSPLQSLLTALVPGARRGSLMSLSIALGQLGIGISGVAAGWLYKEYGYLSNALLGALALVLMALVVGYGLPEPDLQASVGEG</sequence>
<dbReference type="InterPro" id="IPR005829">
    <property type="entry name" value="Sugar_transporter_CS"/>
</dbReference>
<feature type="transmembrane region" description="Helical" evidence="6">
    <location>
        <begin position="165"/>
        <end position="183"/>
    </location>
</feature>
<dbReference type="CDD" id="cd17324">
    <property type="entry name" value="MFS_NepI_like"/>
    <property type="match status" value="1"/>
</dbReference>
<feature type="transmembrane region" description="Helical" evidence="6">
    <location>
        <begin position="279"/>
        <end position="298"/>
    </location>
</feature>
<dbReference type="OrthoDB" id="9812221at2"/>
<dbReference type="HOGENOM" id="CLU_001265_61_5_10"/>
<dbReference type="InterPro" id="IPR036259">
    <property type="entry name" value="MFS_trans_sf"/>
</dbReference>
<keyword evidence="2" id="KW-1003">Cell membrane</keyword>
<proteinExistence type="predicted"/>
<evidence type="ECO:0000256" key="1">
    <source>
        <dbReference type="ARBA" id="ARBA00004651"/>
    </source>
</evidence>
<feature type="transmembrane region" description="Helical" evidence="6">
    <location>
        <begin position="218"/>
        <end position="238"/>
    </location>
</feature>
<dbReference type="Pfam" id="PF07690">
    <property type="entry name" value="MFS_1"/>
    <property type="match status" value="1"/>
</dbReference>
<feature type="transmembrane region" description="Helical" evidence="6">
    <location>
        <begin position="100"/>
        <end position="121"/>
    </location>
</feature>
<keyword evidence="3 6" id="KW-0812">Transmembrane</keyword>
<dbReference type="InterPro" id="IPR050189">
    <property type="entry name" value="MFS_Efflux_Transporters"/>
</dbReference>
<comment type="subcellular location">
    <subcellularLocation>
        <location evidence="1">Cell membrane</location>
        <topology evidence="1">Multi-pass membrane protein</topology>
    </subcellularLocation>
</comment>
<accession>D0MFU6</accession>
<dbReference type="PROSITE" id="PS00216">
    <property type="entry name" value="SUGAR_TRANSPORT_1"/>
    <property type="match status" value="2"/>
</dbReference>
<feature type="transmembrane region" description="Helical" evidence="6">
    <location>
        <begin position="338"/>
        <end position="360"/>
    </location>
</feature>
<keyword evidence="9" id="KW-1185">Reference proteome</keyword>
<evidence type="ECO:0000256" key="6">
    <source>
        <dbReference type="SAM" id="Phobius"/>
    </source>
</evidence>
<dbReference type="PROSITE" id="PS50850">
    <property type="entry name" value="MFS"/>
    <property type="match status" value="1"/>
</dbReference>
<dbReference type="EMBL" id="CP001807">
    <property type="protein sequence ID" value="ACY49435.1"/>
    <property type="molecule type" value="Genomic_DNA"/>
</dbReference>
<feature type="transmembrane region" description="Helical" evidence="6">
    <location>
        <begin position="133"/>
        <end position="159"/>
    </location>
</feature>
<evidence type="ECO:0000256" key="5">
    <source>
        <dbReference type="ARBA" id="ARBA00023136"/>
    </source>
</evidence>
<dbReference type="PANTHER" id="PTHR43124">
    <property type="entry name" value="PURINE EFFLUX PUMP PBUE"/>
    <property type="match status" value="1"/>
</dbReference>
<keyword evidence="5 6" id="KW-0472">Membrane</keyword>
<dbReference type="InterPro" id="IPR011701">
    <property type="entry name" value="MFS"/>
</dbReference>
<evidence type="ECO:0000259" key="7">
    <source>
        <dbReference type="PROSITE" id="PS50850"/>
    </source>
</evidence>
<dbReference type="PANTHER" id="PTHR43124:SF3">
    <property type="entry name" value="CHLORAMPHENICOL EFFLUX PUMP RV0191"/>
    <property type="match status" value="1"/>
</dbReference>
<dbReference type="GO" id="GO:0022857">
    <property type="term" value="F:transmembrane transporter activity"/>
    <property type="evidence" value="ECO:0007669"/>
    <property type="project" value="InterPro"/>
</dbReference>
<evidence type="ECO:0000256" key="3">
    <source>
        <dbReference type="ARBA" id="ARBA00022692"/>
    </source>
</evidence>
<gene>
    <name evidence="8" type="ordered locus">Rmar_2559</name>
</gene>
<dbReference type="RefSeq" id="WP_012845045.1">
    <property type="nucleotide sequence ID" value="NC_013501.1"/>
</dbReference>
<protein>
    <submittedName>
        <fullName evidence="8">Major facilitator superfamily MFS_1</fullName>
    </submittedName>
</protein>